<gene>
    <name evidence="1" type="ORF">GCM10025868_30340</name>
</gene>
<evidence type="ECO:0008006" key="3">
    <source>
        <dbReference type="Google" id="ProtNLM"/>
    </source>
</evidence>
<protein>
    <recommendedName>
        <fullName evidence="3">Dehydrogenase (DH) domain-containing protein</fullName>
    </recommendedName>
</protein>
<dbReference type="InterPro" id="IPR042104">
    <property type="entry name" value="PKS_dehydratase_sf"/>
</dbReference>
<reference evidence="2" key="1">
    <citation type="journal article" date="2019" name="Int. J. Syst. Evol. Microbiol.">
        <title>The Global Catalogue of Microorganisms (GCM) 10K type strain sequencing project: providing services to taxonomists for standard genome sequencing and annotation.</title>
        <authorList>
            <consortium name="The Broad Institute Genomics Platform"/>
            <consortium name="The Broad Institute Genome Sequencing Center for Infectious Disease"/>
            <person name="Wu L."/>
            <person name="Ma J."/>
        </authorList>
    </citation>
    <scope>NUCLEOTIDE SEQUENCE [LARGE SCALE GENOMIC DNA]</scope>
    <source>
        <strain evidence="2">NBRC 108730</strain>
    </source>
</reference>
<keyword evidence="2" id="KW-1185">Reference proteome</keyword>
<proteinExistence type="predicted"/>
<sequence length="232" mass="23712">MLPLARSLGWLLAHAGDGAAPLVVDDVRVYATTALPGLAAGGTHLLRLVASAPITGDPHGTEPTLHAADGRPRVRAVLAPASEPLDVDPVPTDEPAGLRPLDRAPLYDGHVLFHGPAWQVLQPDVARSAHGASGRIEPVAGATGALDPAALDGALQPGGAVGRGRARCGQPADGGRALRGAPVRASRGRACGSSSMLARCTRRALAATSCWSTRTAHRGCRLVGVELIRRPA</sequence>
<dbReference type="Proteomes" id="UP001157017">
    <property type="component" value="Unassembled WGS sequence"/>
</dbReference>
<evidence type="ECO:0000313" key="1">
    <source>
        <dbReference type="EMBL" id="GMA87784.1"/>
    </source>
</evidence>
<organism evidence="1 2">
    <name type="scientific">Angustibacter aerolatus</name>
    <dbReference type="NCBI Taxonomy" id="1162965"/>
    <lineage>
        <taxon>Bacteria</taxon>
        <taxon>Bacillati</taxon>
        <taxon>Actinomycetota</taxon>
        <taxon>Actinomycetes</taxon>
        <taxon>Kineosporiales</taxon>
        <taxon>Kineosporiaceae</taxon>
    </lineage>
</organism>
<evidence type="ECO:0000313" key="2">
    <source>
        <dbReference type="Proteomes" id="UP001157017"/>
    </source>
</evidence>
<dbReference type="EMBL" id="BSUZ01000001">
    <property type="protein sequence ID" value="GMA87784.1"/>
    <property type="molecule type" value="Genomic_DNA"/>
</dbReference>
<comment type="caution">
    <text evidence="1">The sequence shown here is derived from an EMBL/GenBank/DDBJ whole genome shotgun (WGS) entry which is preliminary data.</text>
</comment>
<accession>A0ABQ6JKW1</accession>
<dbReference type="Gene3D" id="3.10.129.110">
    <property type="entry name" value="Polyketide synthase dehydratase"/>
    <property type="match status" value="1"/>
</dbReference>
<name>A0ABQ6JKW1_9ACTN</name>